<evidence type="ECO:0000256" key="1">
    <source>
        <dbReference type="SAM" id="MobiDB-lite"/>
    </source>
</evidence>
<protein>
    <submittedName>
        <fullName evidence="2">Uncharacterized protein</fullName>
    </submittedName>
</protein>
<dbReference type="AlphaFoldDB" id="A0A7J0G694"/>
<accession>A0A7J0G694</accession>
<dbReference type="Proteomes" id="UP000585474">
    <property type="component" value="Unassembled WGS sequence"/>
</dbReference>
<dbReference type="EMBL" id="BJWL01000018">
    <property type="protein sequence ID" value="GFZ06313.1"/>
    <property type="molecule type" value="Genomic_DNA"/>
</dbReference>
<organism evidence="2 3">
    <name type="scientific">Actinidia rufa</name>
    <dbReference type="NCBI Taxonomy" id="165716"/>
    <lineage>
        <taxon>Eukaryota</taxon>
        <taxon>Viridiplantae</taxon>
        <taxon>Streptophyta</taxon>
        <taxon>Embryophyta</taxon>
        <taxon>Tracheophyta</taxon>
        <taxon>Spermatophyta</taxon>
        <taxon>Magnoliopsida</taxon>
        <taxon>eudicotyledons</taxon>
        <taxon>Gunneridae</taxon>
        <taxon>Pentapetalae</taxon>
        <taxon>asterids</taxon>
        <taxon>Ericales</taxon>
        <taxon>Actinidiaceae</taxon>
        <taxon>Actinidia</taxon>
    </lineage>
</organism>
<feature type="region of interest" description="Disordered" evidence="1">
    <location>
        <begin position="62"/>
        <end position="96"/>
    </location>
</feature>
<comment type="caution">
    <text evidence="2">The sequence shown here is derived from an EMBL/GenBank/DDBJ whole genome shotgun (WGS) entry which is preliminary data.</text>
</comment>
<proteinExistence type="predicted"/>
<reference evidence="2 3" key="1">
    <citation type="submission" date="2019-07" db="EMBL/GenBank/DDBJ databases">
        <title>De Novo Assembly of kiwifruit Actinidia rufa.</title>
        <authorList>
            <person name="Sugita-Konishi S."/>
            <person name="Sato K."/>
            <person name="Mori E."/>
            <person name="Abe Y."/>
            <person name="Kisaki G."/>
            <person name="Hamano K."/>
            <person name="Suezawa K."/>
            <person name="Otani M."/>
            <person name="Fukuda T."/>
            <person name="Manabe T."/>
            <person name="Gomi K."/>
            <person name="Tabuchi M."/>
            <person name="Akimitsu K."/>
            <person name="Kataoka I."/>
        </authorList>
    </citation>
    <scope>NUCLEOTIDE SEQUENCE [LARGE SCALE GENOMIC DNA]</scope>
    <source>
        <strain evidence="3">cv. Fuchu</strain>
    </source>
</reference>
<keyword evidence="3" id="KW-1185">Reference proteome</keyword>
<evidence type="ECO:0000313" key="2">
    <source>
        <dbReference type="EMBL" id="GFZ06313.1"/>
    </source>
</evidence>
<gene>
    <name evidence="2" type="ORF">Acr_18g0004830</name>
</gene>
<evidence type="ECO:0000313" key="3">
    <source>
        <dbReference type="Proteomes" id="UP000585474"/>
    </source>
</evidence>
<sequence length="96" mass="10476">MNSNVPPNIASNILEVYLQRTVIFPDFPCWKVSTNGIFSTATAYGIITDQLANQSNWDPRHAGIGLEATSGMKQEPGHVDSDPSEEYDSMSSSVNI</sequence>
<name>A0A7J0G694_9ERIC</name>